<dbReference type="AlphaFoldDB" id="A0A2P2PEQ2"/>
<evidence type="ECO:0000313" key="2">
    <source>
        <dbReference type="EMBL" id="MBX53216.1"/>
    </source>
</evidence>
<sequence>MSLVSFSVVAFIGIFVGTISVPFFHALWITRDLSFLHLMIIWPHHRT</sequence>
<accession>A0A2P2PEQ2</accession>
<organism evidence="2">
    <name type="scientific">Rhizophora mucronata</name>
    <name type="common">Asiatic mangrove</name>
    <dbReference type="NCBI Taxonomy" id="61149"/>
    <lineage>
        <taxon>Eukaryota</taxon>
        <taxon>Viridiplantae</taxon>
        <taxon>Streptophyta</taxon>
        <taxon>Embryophyta</taxon>
        <taxon>Tracheophyta</taxon>
        <taxon>Spermatophyta</taxon>
        <taxon>Magnoliopsida</taxon>
        <taxon>eudicotyledons</taxon>
        <taxon>Gunneridae</taxon>
        <taxon>Pentapetalae</taxon>
        <taxon>rosids</taxon>
        <taxon>fabids</taxon>
        <taxon>Malpighiales</taxon>
        <taxon>Rhizophoraceae</taxon>
        <taxon>Rhizophora</taxon>
    </lineage>
</organism>
<reference evidence="2" key="1">
    <citation type="submission" date="2018-02" db="EMBL/GenBank/DDBJ databases">
        <title>Rhizophora mucronata_Transcriptome.</title>
        <authorList>
            <person name="Meera S.P."/>
            <person name="Sreeshan A."/>
            <person name="Augustine A."/>
        </authorList>
    </citation>
    <scope>NUCLEOTIDE SEQUENCE</scope>
    <source>
        <tissue evidence="2">Leaf</tissue>
    </source>
</reference>
<name>A0A2P2PEQ2_RHIMU</name>
<dbReference type="EMBL" id="GGEC01072732">
    <property type="protein sequence ID" value="MBX53216.1"/>
    <property type="molecule type" value="Transcribed_RNA"/>
</dbReference>
<keyword evidence="1" id="KW-0472">Membrane</keyword>
<proteinExistence type="predicted"/>
<evidence type="ECO:0000256" key="1">
    <source>
        <dbReference type="SAM" id="Phobius"/>
    </source>
</evidence>
<protein>
    <submittedName>
        <fullName evidence="2">Uncharacterized protein</fullName>
    </submittedName>
</protein>
<keyword evidence="1" id="KW-1133">Transmembrane helix</keyword>
<feature type="transmembrane region" description="Helical" evidence="1">
    <location>
        <begin position="6"/>
        <end position="29"/>
    </location>
</feature>
<keyword evidence="1" id="KW-0812">Transmembrane</keyword>